<protein>
    <submittedName>
        <fullName evidence="1">Universal stress protein</fullName>
    </submittedName>
</protein>
<comment type="caution">
    <text evidence="1">The sequence shown here is derived from an EMBL/GenBank/DDBJ whole genome shotgun (WGS) entry which is preliminary data.</text>
</comment>
<evidence type="ECO:0000313" key="1">
    <source>
        <dbReference type="EMBL" id="MBA4451573.1"/>
    </source>
</evidence>
<proteinExistence type="predicted"/>
<gene>
    <name evidence="1" type="ORF">H2B03_00115</name>
</gene>
<reference evidence="1 2" key="1">
    <citation type="journal article" date="2020" name="Appl. Environ. Microbiol.">
        <title>Genomic Characteristics of a Novel Species of Ammonia-Oxidizing Archaea from the Jiulong River Estuary.</title>
        <authorList>
            <person name="Zou D."/>
            <person name="Wan R."/>
            <person name="Han L."/>
            <person name="Xu M.N."/>
            <person name="Liu Y."/>
            <person name="Liu H."/>
            <person name="Kao S.J."/>
            <person name="Li M."/>
        </authorList>
    </citation>
    <scope>NUCLEOTIDE SEQUENCE [LARGE SCALE GENOMIC DNA]</scope>
    <source>
        <strain evidence="1">W1bin1</strain>
    </source>
</reference>
<name>A0AC60VW17_9ARCH</name>
<dbReference type="EMBL" id="JACEMZ010000001">
    <property type="protein sequence ID" value="MBA4451573.1"/>
    <property type="molecule type" value="Genomic_DNA"/>
</dbReference>
<sequence length="140" mass="15440">MKKIKKILVPLDGSKNSLRGLDEAIYLARQCQATITGLYVVPMAKPKTSSQISYVEKYLLNHAAKFMSKAKKRSAQNGILFDDKVVYGDEGPKIINFAASKSYDIIILGSRGMSSLKEAFLGSTSNYVLHKSKIPVLIVK</sequence>
<evidence type="ECO:0000313" key="2">
    <source>
        <dbReference type="Proteomes" id="UP000559653"/>
    </source>
</evidence>
<organism evidence="1 2">
    <name type="scientific">Candidatus Nitrosomaritimum aestuariumsis</name>
    <dbReference type="NCBI Taxonomy" id="3342354"/>
    <lineage>
        <taxon>Archaea</taxon>
        <taxon>Nitrososphaerota</taxon>
        <taxon>Nitrososphaeria</taxon>
        <taxon>Nitrosopumilales</taxon>
        <taxon>Nitrosopumilaceae</taxon>
        <taxon>Candidatus Nitrosomaritimum</taxon>
    </lineage>
</organism>
<dbReference type="Proteomes" id="UP000559653">
    <property type="component" value="Unassembled WGS sequence"/>
</dbReference>
<accession>A0AC60VW17</accession>